<evidence type="ECO:0000313" key="2">
    <source>
        <dbReference type="EMBL" id="KKT96445.1"/>
    </source>
</evidence>
<dbReference type="GO" id="GO:0008757">
    <property type="term" value="F:S-adenosylmethionine-dependent methyltransferase activity"/>
    <property type="evidence" value="ECO:0007669"/>
    <property type="project" value="InterPro"/>
</dbReference>
<dbReference type="SUPFAM" id="SSF53335">
    <property type="entry name" value="S-adenosyl-L-methionine-dependent methyltransferases"/>
    <property type="match status" value="1"/>
</dbReference>
<accession>A0A0G1LL13</accession>
<gene>
    <name evidence="2" type="ORF">UW99_C0058G0006</name>
</gene>
<protein>
    <submittedName>
        <fullName evidence="2">Putative methyltransferase</fullName>
    </submittedName>
</protein>
<dbReference type="Gene3D" id="3.40.50.150">
    <property type="entry name" value="Vaccinia Virus protein VP39"/>
    <property type="match status" value="1"/>
</dbReference>
<comment type="caution">
    <text evidence="2">The sequence shown here is derived from an EMBL/GenBank/DDBJ whole genome shotgun (WGS) entry which is preliminary data.</text>
</comment>
<dbReference type="PANTHER" id="PTHR43861">
    <property type="entry name" value="TRANS-ACONITATE 2-METHYLTRANSFERASE-RELATED"/>
    <property type="match status" value="1"/>
</dbReference>
<feature type="domain" description="Methyltransferase type 11" evidence="1">
    <location>
        <begin position="42"/>
        <end position="131"/>
    </location>
</feature>
<proteinExistence type="predicted"/>
<dbReference type="Proteomes" id="UP000034214">
    <property type="component" value="Unassembled WGS sequence"/>
</dbReference>
<name>A0A0G1LL13_9BACT</name>
<dbReference type="CDD" id="cd02440">
    <property type="entry name" value="AdoMet_MTases"/>
    <property type="match status" value="1"/>
</dbReference>
<keyword evidence="2" id="KW-0808">Transferase</keyword>
<dbReference type="GO" id="GO:0032259">
    <property type="term" value="P:methylation"/>
    <property type="evidence" value="ECO:0007669"/>
    <property type="project" value="UniProtKB-KW"/>
</dbReference>
<dbReference type="Pfam" id="PF08241">
    <property type="entry name" value="Methyltransf_11"/>
    <property type="match status" value="1"/>
</dbReference>
<dbReference type="InterPro" id="IPR013216">
    <property type="entry name" value="Methyltransf_11"/>
</dbReference>
<keyword evidence="2" id="KW-0489">Methyltransferase</keyword>
<evidence type="ECO:0000259" key="1">
    <source>
        <dbReference type="Pfam" id="PF08241"/>
    </source>
</evidence>
<reference evidence="2 3" key="1">
    <citation type="journal article" date="2015" name="Nature">
        <title>rRNA introns, odd ribosomes, and small enigmatic genomes across a large radiation of phyla.</title>
        <authorList>
            <person name="Brown C.T."/>
            <person name="Hug L.A."/>
            <person name="Thomas B.C."/>
            <person name="Sharon I."/>
            <person name="Castelle C.J."/>
            <person name="Singh A."/>
            <person name="Wilkins M.J."/>
            <person name="Williams K.H."/>
            <person name="Banfield J.F."/>
        </authorList>
    </citation>
    <scope>NUCLEOTIDE SEQUENCE [LARGE SCALE GENOMIC DNA]</scope>
</reference>
<dbReference type="InterPro" id="IPR029063">
    <property type="entry name" value="SAM-dependent_MTases_sf"/>
</dbReference>
<dbReference type="PANTHER" id="PTHR43861:SF1">
    <property type="entry name" value="TRANS-ACONITATE 2-METHYLTRANSFERASE"/>
    <property type="match status" value="1"/>
</dbReference>
<dbReference type="EMBL" id="LCKM01000058">
    <property type="protein sequence ID" value="KKT96445.1"/>
    <property type="molecule type" value="Genomic_DNA"/>
</dbReference>
<evidence type="ECO:0000313" key="3">
    <source>
        <dbReference type="Proteomes" id="UP000034214"/>
    </source>
</evidence>
<organism evidence="2 3">
    <name type="scientific">Candidatus Collierbacteria bacterium GW2011_GWC2_45_15</name>
    <dbReference type="NCBI Taxonomy" id="1618394"/>
    <lineage>
        <taxon>Bacteria</taxon>
        <taxon>Candidatus Collieribacteriota</taxon>
    </lineage>
</organism>
<dbReference type="AlphaFoldDB" id="A0A0G1LL13"/>
<sequence>MNTSKLGWTDKSGRILEQASSLDRYNRWLVGNFKKYLNGNLLEVGAGLGGLAKFLPSKNLYLSDLNPEYFEYLKKEFGAKTILLDIEKESPKQYLNYFDSILSSNVFEHIEDDRQAFANSFKLLKKTGYLLLFVPARPEIFGSLDKDMGHFRRYTLEEVSQKATSSGFKIVELKYANFPGYFTWWGRGVLLGKLIKKSGKSQADNFLGRIFDQFITPLLSLEKFYRPPFGQSVFLVAQKP</sequence>